<dbReference type="GO" id="GO:0004364">
    <property type="term" value="F:glutathione transferase activity"/>
    <property type="evidence" value="ECO:0007669"/>
    <property type="project" value="UniProtKB-EC"/>
</dbReference>
<dbReference type="RefSeq" id="WP_244621612.1">
    <property type="nucleotide sequence ID" value="NZ_BSPE01000028.1"/>
</dbReference>
<evidence type="ECO:0000259" key="3">
    <source>
        <dbReference type="PROSITE" id="PS50404"/>
    </source>
</evidence>
<dbReference type="InterPro" id="IPR036282">
    <property type="entry name" value="Glutathione-S-Trfase_C_sf"/>
</dbReference>
<dbReference type="Pfam" id="PF13410">
    <property type="entry name" value="GST_C_2"/>
    <property type="match status" value="1"/>
</dbReference>
<evidence type="ECO:0000313" key="6">
    <source>
        <dbReference type="Proteomes" id="UP000323300"/>
    </source>
</evidence>
<dbReference type="SFLD" id="SFLDG00358">
    <property type="entry name" value="Main_(cytGST)"/>
    <property type="match status" value="1"/>
</dbReference>
<dbReference type="PROSITE" id="PS50404">
    <property type="entry name" value="GST_NTER"/>
    <property type="match status" value="1"/>
</dbReference>
<proteinExistence type="predicted"/>
<dbReference type="PROSITE" id="PS50405">
    <property type="entry name" value="GST_CTER"/>
    <property type="match status" value="1"/>
</dbReference>
<evidence type="ECO:0000259" key="4">
    <source>
        <dbReference type="PROSITE" id="PS50405"/>
    </source>
</evidence>
<organism evidence="5 6">
    <name type="scientific">Neomesorhizobium albiziae</name>
    <dbReference type="NCBI Taxonomy" id="335020"/>
    <lineage>
        <taxon>Bacteria</taxon>
        <taxon>Pseudomonadati</taxon>
        <taxon>Pseudomonadota</taxon>
        <taxon>Alphaproteobacteria</taxon>
        <taxon>Hyphomicrobiales</taxon>
        <taxon>Phyllobacteriaceae</taxon>
        <taxon>Neomesorhizobium</taxon>
    </lineage>
</organism>
<gene>
    <name evidence="5" type="ORF">SAMN04488498_102409</name>
</gene>
<keyword evidence="2 5" id="KW-0808">Transferase</keyword>
<keyword evidence="6" id="KW-1185">Reference proteome</keyword>
<dbReference type="GO" id="GO:0005737">
    <property type="term" value="C:cytoplasm"/>
    <property type="evidence" value="ECO:0007669"/>
    <property type="project" value="TreeGrafter"/>
</dbReference>
<dbReference type="CDD" id="cd00299">
    <property type="entry name" value="GST_C_family"/>
    <property type="match status" value="1"/>
</dbReference>
<dbReference type="PANTHER" id="PTHR43900">
    <property type="entry name" value="GLUTATHIONE S-TRANSFERASE RHO"/>
    <property type="match status" value="1"/>
</dbReference>
<dbReference type="Pfam" id="PF13417">
    <property type="entry name" value="GST_N_3"/>
    <property type="match status" value="1"/>
</dbReference>
<evidence type="ECO:0000313" key="5">
    <source>
        <dbReference type="EMBL" id="SFK09589.1"/>
    </source>
</evidence>
<feature type="domain" description="GST C-terminal" evidence="4">
    <location>
        <begin position="91"/>
        <end position="217"/>
    </location>
</feature>
<name>A0A1I3WQX9_9HYPH</name>
<reference evidence="5 6" key="1">
    <citation type="submission" date="2016-10" db="EMBL/GenBank/DDBJ databases">
        <authorList>
            <person name="Varghese N."/>
            <person name="Submissions S."/>
        </authorList>
    </citation>
    <scope>NUCLEOTIDE SEQUENCE [LARGE SCALE GENOMIC DNA]</scope>
    <source>
        <strain evidence="5 6">DSM 21822</strain>
    </source>
</reference>
<dbReference type="EMBL" id="FOSL01000002">
    <property type="protein sequence ID" value="SFK09589.1"/>
    <property type="molecule type" value="Genomic_DNA"/>
</dbReference>
<evidence type="ECO:0000256" key="1">
    <source>
        <dbReference type="ARBA" id="ARBA00012452"/>
    </source>
</evidence>
<dbReference type="Gene3D" id="3.40.30.10">
    <property type="entry name" value="Glutaredoxin"/>
    <property type="match status" value="1"/>
</dbReference>
<evidence type="ECO:0000256" key="2">
    <source>
        <dbReference type="ARBA" id="ARBA00022679"/>
    </source>
</evidence>
<feature type="domain" description="GST N-terminal" evidence="3">
    <location>
        <begin position="6"/>
        <end position="86"/>
    </location>
</feature>
<dbReference type="AlphaFoldDB" id="A0A1I3WQX9"/>
<protein>
    <recommendedName>
        <fullName evidence="1">glutathione transferase</fullName>
        <ecNumber evidence="1">2.5.1.18</ecNumber>
    </recommendedName>
</protein>
<dbReference type="InterPro" id="IPR040079">
    <property type="entry name" value="Glutathione_S-Trfase"/>
</dbReference>
<dbReference type="SUPFAM" id="SSF47616">
    <property type="entry name" value="GST C-terminal domain-like"/>
    <property type="match status" value="1"/>
</dbReference>
<dbReference type="Gene3D" id="1.20.1050.10">
    <property type="match status" value="1"/>
</dbReference>
<accession>A0A1I3WQX9</accession>
<dbReference type="InterPro" id="IPR036249">
    <property type="entry name" value="Thioredoxin-like_sf"/>
</dbReference>
<dbReference type="SFLD" id="SFLDS00019">
    <property type="entry name" value="Glutathione_Transferase_(cytos"/>
    <property type="match status" value="1"/>
</dbReference>
<dbReference type="InterPro" id="IPR004045">
    <property type="entry name" value="Glutathione_S-Trfase_N"/>
</dbReference>
<dbReference type="PANTHER" id="PTHR43900:SF3">
    <property type="entry name" value="GLUTATHIONE S-TRANSFERASE RHO"/>
    <property type="match status" value="1"/>
</dbReference>
<dbReference type="InterPro" id="IPR010987">
    <property type="entry name" value="Glutathione-S-Trfase_C-like"/>
</dbReference>
<sequence>MAEAAAAVALYGYRYSVYLRIARMTLAEKGVDWTHVEIDPFAETIPADYLALHPFGRVPTLRHGDFVLYETAAITRYVDEVFPGQALQPETPRERARMNQIIAVADSYGYWPMVRQVFSPRVFNAALGTIPDEGVIAEGIAKSHTVLGALEELAAGGPFLVGRTLTLADIHLAAMMAYFTAAEDGRVALASYPRLAAWWAGIGNRKSLIDTDPGLPS</sequence>
<dbReference type="Proteomes" id="UP000323300">
    <property type="component" value="Unassembled WGS sequence"/>
</dbReference>
<dbReference type="EC" id="2.5.1.18" evidence="1"/>
<dbReference type="SUPFAM" id="SSF52833">
    <property type="entry name" value="Thioredoxin-like"/>
    <property type="match status" value="1"/>
</dbReference>
<dbReference type="GO" id="GO:0043295">
    <property type="term" value="F:glutathione binding"/>
    <property type="evidence" value="ECO:0007669"/>
    <property type="project" value="TreeGrafter"/>
</dbReference>